<evidence type="ECO:0000256" key="5">
    <source>
        <dbReference type="ARBA" id="ARBA00022801"/>
    </source>
</evidence>
<evidence type="ECO:0000256" key="1">
    <source>
        <dbReference type="ARBA" id="ARBA00000382"/>
    </source>
</evidence>
<feature type="domain" description="Ricin B lectin" evidence="16">
    <location>
        <begin position="419"/>
        <end position="484"/>
    </location>
</feature>
<proteinExistence type="predicted"/>
<evidence type="ECO:0000256" key="9">
    <source>
        <dbReference type="ARBA" id="ARBA00023316"/>
    </source>
</evidence>
<keyword evidence="5" id="KW-0378">Hydrolase</keyword>
<reference evidence="18 19" key="1">
    <citation type="submission" date="2019-03" db="EMBL/GenBank/DDBJ databases">
        <authorList>
            <person name="Gaulin E."/>
            <person name="Dumas B."/>
        </authorList>
    </citation>
    <scope>NUCLEOTIDE SEQUENCE [LARGE SCALE GENOMIC DNA]</scope>
    <source>
        <strain evidence="18">CBS 568.67</strain>
    </source>
</reference>
<keyword evidence="6 15" id="KW-0472">Membrane</keyword>
<dbReference type="EC" id="3.2.1.39" evidence="3"/>
<organism evidence="18 19">
    <name type="scientific">Aphanomyces stellatus</name>
    <dbReference type="NCBI Taxonomy" id="120398"/>
    <lineage>
        <taxon>Eukaryota</taxon>
        <taxon>Sar</taxon>
        <taxon>Stramenopiles</taxon>
        <taxon>Oomycota</taxon>
        <taxon>Saprolegniomycetes</taxon>
        <taxon>Saprolegniales</taxon>
        <taxon>Verrucalvaceae</taxon>
        <taxon>Aphanomyces</taxon>
    </lineage>
</organism>
<keyword evidence="15" id="KW-1133">Transmembrane helix</keyword>
<dbReference type="GO" id="GO:0005886">
    <property type="term" value="C:plasma membrane"/>
    <property type="evidence" value="ECO:0007669"/>
    <property type="project" value="UniProtKB-SubCell"/>
</dbReference>
<evidence type="ECO:0000256" key="7">
    <source>
        <dbReference type="ARBA" id="ARBA00023180"/>
    </source>
</evidence>
<dbReference type="OrthoDB" id="77201at2759"/>
<dbReference type="Pfam" id="PF00652">
    <property type="entry name" value="Ricin_B_lectin"/>
    <property type="match status" value="1"/>
</dbReference>
<evidence type="ECO:0000256" key="15">
    <source>
        <dbReference type="SAM" id="Phobius"/>
    </source>
</evidence>
<dbReference type="Gene3D" id="3.20.20.80">
    <property type="entry name" value="Glycosidases"/>
    <property type="match status" value="1"/>
</dbReference>
<comment type="subcellular location">
    <subcellularLocation>
        <location evidence="2">Cell membrane</location>
    </subcellularLocation>
</comment>
<dbReference type="GO" id="GO:0000272">
    <property type="term" value="P:polysaccharide catabolic process"/>
    <property type="evidence" value="ECO:0007669"/>
    <property type="project" value="UniProtKB-KW"/>
</dbReference>
<keyword evidence="15" id="KW-0812">Transmembrane</keyword>
<keyword evidence="19" id="KW-1185">Reference proteome</keyword>
<gene>
    <name evidence="18" type="primary">Aste57867_2260</name>
    <name evidence="17" type="ORF">As57867_002255</name>
    <name evidence="18" type="ORF">ASTE57867_2260</name>
</gene>
<dbReference type="PANTHER" id="PTHR16631">
    <property type="entry name" value="GLUCAN 1,3-BETA-GLUCOSIDASE"/>
    <property type="match status" value="1"/>
</dbReference>
<keyword evidence="10" id="KW-0624">Polysaccharide degradation</keyword>
<evidence type="ECO:0000256" key="8">
    <source>
        <dbReference type="ARBA" id="ARBA00023277"/>
    </source>
</evidence>
<keyword evidence="9" id="KW-0961">Cell wall biogenesis/degradation</keyword>
<evidence type="ECO:0000256" key="11">
    <source>
        <dbReference type="ARBA" id="ARBA00037649"/>
    </source>
</evidence>
<dbReference type="PROSITE" id="PS50231">
    <property type="entry name" value="RICIN_B_LECTIN"/>
    <property type="match status" value="1"/>
</dbReference>
<evidence type="ECO:0000256" key="14">
    <source>
        <dbReference type="SAM" id="MobiDB-lite"/>
    </source>
</evidence>
<sequence>MARHGSPHSARSPTSKTTTKDNDKRSTRFPVNLLSITILIAISVAVALLFVPTSPSLNSVAISVGDAESAHGVSLCYNRPLNKADMVQDFAKIKERFTGVRTYETAGGDANPIDIAFQTRLTVHAGVWLQEGSNGQADIAAIVDGIKRNPSTVKSIFVGSENMRWSDRGHEGSRDQVGMTHFAQARPDDVRQEIVNQIKATIQNLRSTLRSAGITTPPPIGSAQFDWDWLTPEGQDLAAAVDVIGVNIHPFLGDSADSIIKPINDLDTRWNTMKAKFPSTPMTLTATGWPTNGQSWPLFPASASHIPNGYNAQQYAWNVMQWFAAGNGGDSPAYYAFADRLKYNYKSSGNPLRNFGVCSGDWRFPFAPPDPPSRAIANLKEKVMLSTTPESDKLTARPWINWTQDMNFHWVQVGSNWKSVAANKCLDAYEPRDGGAVHIYSCDGGNPNQYWAFDDKTQQMRHLTHRRFCLDVASENVALYTCKDVNDPTISTQQFELWV</sequence>
<dbReference type="AlphaFoldDB" id="A0A485K7A6"/>
<dbReference type="PANTHER" id="PTHR16631:SF17">
    <property type="entry name" value="GLUCAN ENDO-1,3-BETA-GLUCOSIDASE BTGC"/>
    <property type="match status" value="1"/>
</dbReference>
<reference evidence="17" key="2">
    <citation type="submission" date="2019-06" db="EMBL/GenBank/DDBJ databases">
        <title>Genomics analysis of Aphanomyces spp. identifies a new class of oomycete effector associated with host adaptation.</title>
        <authorList>
            <person name="Gaulin E."/>
        </authorList>
    </citation>
    <scope>NUCLEOTIDE SEQUENCE</scope>
    <source>
        <strain evidence="17">CBS 578.67</strain>
    </source>
</reference>
<feature type="transmembrane region" description="Helical" evidence="15">
    <location>
        <begin position="29"/>
        <end position="51"/>
    </location>
</feature>
<evidence type="ECO:0000256" key="12">
    <source>
        <dbReference type="ARBA" id="ARBA00042373"/>
    </source>
</evidence>
<dbReference type="InterPro" id="IPR050732">
    <property type="entry name" value="Beta-glucan_modifiers"/>
</dbReference>
<evidence type="ECO:0000256" key="3">
    <source>
        <dbReference type="ARBA" id="ARBA00012780"/>
    </source>
</evidence>
<evidence type="ECO:0000313" key="19">
    <source>
        <dbReference type="Proteomes" id="UP000332933"/>
    </source>
</evidence>
<dbReference type="InterPro" id="IPR017853">
    <property type="entry name" value="GH"/>
</dbReference>
<keyword evidence="8" id="KW-0119">Carbohydrate metabolism</keyword>
<evidence type="ECO:0000259" key="16">
    <source>
        <dbReference type="Pfam" id="PF00652"/>
    </source>
</evidence>
<feature type="region of interest" description="Disordered" evidence="14">
    <location>
        <begin position="1"/>
        <end position="24"/>
    </location>
</feature>
<keyword evidence="7" id="KW-0325">Glycoprotein</keyword>
<dbReference type="SUPFAM" id="SSF50370">
    <property type="entry name" value="Ricin B-like lectins"/>
    <property type="match status" value="1"/>
</dbReference>
<dbReference type="SUPFAM" id="SSF51445">
    <property type="entry name" value="(Trans)glycosidases"/>
    <property type="match status" value="1"/>
</dbReference>
<evidence type="ECO:0000256" key="6">
    <source>
        <dbReference type="ARBA" id="ARBA00023136"/>
    </source>
</evidence>
<evidence type="ECO:0000313" key="17">
    <source>
        <dbReference type="EMBL" id="KAF0717481.1"/>
    </source>
</evidence>
<dbReference type="InterPro" id="IPR035992">
    <property type="entry name" value="Ricin_B-like_lectins"/>
</dbReference>
<evidence type="ECO:0000256" key="2">
    <source>
        <dbReference type="ARBA" id="ARBA00004236"/>
    </source>
</evidence>
<accession>A0A485K7A6</accession>
<keyword evidence="4" id="KW-1003">Cell membrane</keyword>
<comment type="catalytic activity">
    <reaction evidence="1">
        <text>Hydrolysis of (1-&gt;3)-beta-D-glucosidic linkages in (1-&gt;3)-beta-D-glucans.</text>
        <dbReference type="EC" id="3.2.1.39"/>
    </reaction>
</comment>
<name>A0A485K7A6_9STRA</name>
<comment type="function">
    <text evidence="11">Glucanases play a role in cell expansion during growth, in cell-cell fusion during mating, and in spore release during sporulation. This enzyme may be involved in beta-glucan degradation. Active on laminarin and lichenan.</text>
</comment>
<dbReference type="GO" id="GO:0042973">
    <property type="term" value="F:glucan endo-1,3-beta-D-glucosidase activity"/>
    <property type="evidence" value="ECO:0007669"/>
    <property type="project" value="UniProtKB-EC"/>
</dbReference>
<evidence type="ECO:0000256" key="4">
    <source>
        <dbReference type="ARBA" id="ARBA00022475"/>
    </source>
</evidence>
<dbReference type="InterPro" id="IPR000772">
    <property type="entry name" value="Ricin_B_lectin"/>
</dbReference>
<evidence type="ECO:0000256" key="10">
    <source>
        <dbReference type="ARBA" id="ARBA00023326"/>
    </source>
</evidence>
<dbReference type="EMBL" id="CAADRA010000244">
    <property type="protein sequence ID" value="VFT79463.1"/>
    <property type="molecule type" value="Genomic_DNA"/>
</dbReference>
<dbReference type="Gene3D" id="2.80.10.50">
    <property type="match status" value="1"/>
</dbReference>
<evidence type="ECO:0000313" key="18">
    <source>
        <dbReference type="EMBL" id="VFT79463.1"/>
    </source>
</evidence>
<dbReference type="GO" id="GO:0071555">
    <property type="term" value="P:cell wall organization"/>
    <property type="evidence" value="ECO:0007669"/>
    <property type="project" value="UniProtKB-KW"/>
</dbReference>
<evidence type="ECO:0000256" key="13">
    <source>
        <dbReference type="ARBA" id="ARBA00043078"/>
    </source>
</evidence>
<dbReference type="Proteomes" id="UP000332933">
    <property type="component" value="Unassembled WGS sequence"/>
</dbReference>
<protein>
    <recommendedName>
        <fullName evidence="3">glucan endo-1,3-beta-D-glucosidase</fullName>
        <ecNumber evidence="3">3.2.1.39</ecNumber>
    </recommendedName>
    <alternativeName>
        <fullName evidence="13">Endo-1,3-beta-glucanase btgC</fullName>
    </alternativeName>
    <alternativeName>
        <fullName evidence="12">Laminarinase btgC</fullName>
    </alternativeName>
</protein>
<dbReference type="EMBL" id="VJMH01000244">
    <property type="protein sequence ID" value="KAF0717481.1"/>
    <property type="molecule type" value="Genomic_DNA"/>
</dbReference>